<organism evidence="2 3">
    <name type="scientific">Alternaria atra</name>
    <dbReference type="NCBI Taxonomy" id="119953"/>
    <lineage>
        <taxon>Eukaryota</taxon>
        <taxon>Fungi</taxon>
        <taxon>Dikarya</taxon>
        <taxon>Ascomycota</taxon>
        <taxon>Pezizomycotina</taxon>
        <taxon>Dothideomycetes</taxon>
        <taxon>Pleosporomycetidae</taxon>
        <taxon>Pleosporales</taxon>
        <taxon>Pleosporineae</taxon>
        <taxon>Pleosporaceae</taxon>
        <taxon>Alternaria</taxon>
        <taxon>Alternaria sect. Ulocladioides</taxon>
    </lineage>
</organism>
<dbReference type="RefSeq" id="XP_043167827.1">
    <property type="nucleotide sequence ID" value="XM_043311892.1"/>
</dbReference>
<accession>A0A8J2HZL0</accession>
<evidence type="ECO:0000313" key="2">
    <source>
        <dbReference type="EMBL" id="CAG5156484.1"/>
    </source>
</evidence>
<sequence length="245" mass="26055">MDTFSKKRSIFTDLPKFYYNPTDAQFTNHTIAGVDPATATLVNTFTLNSDLSTNMYTGILVSTFLATALAAPLVQRQSPQTGENDSWQSAPDTTTTCDAASDKSISFMRGPQLETVLDNACAAMMPPCAYQDRIAKGTVCTATLDYPLDGPKSSTQHANVVDSDGNSISGWDIKFDVTPATQPDSSAGVFWKVEDCYGYFAHMLQKSGSEGCHNGVGSGIGSVKVGGDSSLAGTDFKVTIVPREA</sequence>
<dbReference type="OrthoDB" id="3753180at2759"/>
<dbReference type="AlphaFoldDB" id="A0A8J2HZL0"/>
<reference evidence="2" key="1">
    <citation type="submission" date="2021-05" db="EMBL/GenBank/DDBJ databases">
        <authorList>
            <person name="Stam R."/>
        </authorList>
    </citation>
    <scope>NUCLEOTIDE SEQUENCE</scope>
    <source>
        <strain evidence="2">CS162</strain>
    </source>
</reference>
<dbReference type="GeneID" id="67015932"/>
<feature type="region of interest" description="Disordered" evidence="1">
    <location>
        <begin position="76"/>
        <end position="97"/>
    </location>
</feature>
<protein>
    <submittedName>
        <fullName evidence="2">Uncharacterized protein</fullName>
    </submittedName>
</protein>
<gene>
    <name evidence="2" type="ORF">ALTATR162_LOCUS4282</name>
</gene>
<evidence type="ECO:0000313" key="3">
    <source>
        <dbReference type="Proteomes" id="UP000676310"/>
    </source>
</evidence>
<proteinExistence type="predicted"/>
<comment type="caution">
    <text evidence="2">The sequence shown here is derived from an EMBL/GenBank/DDBJ whole genome shotgun (WGS) entry which is preliminary data.</text>
</comment>
<dbReference type="Proteomes" id="UP000676310">
    <property type="component" value="Unassembled WGS sequence"/>
</dbReference>
<dbReference type="EMBL" id="CAJRGZ010000017">
    <property type="protein sequence ID" value="CAG5156484.1"/>
    <property type="molecule type" value="Genomic_DNA"/>
</dbReference>
<evidence type="ECO:0000256" key="1">
    <source>
        <dbReference type="SAM" id="MobiDB-lite"/>
    </source>
</evidence>
<name>A0A8J2HZL0_9PLEO</name>
<keyword evidence="3" id="KW-1185">Reference proteome</keyword>